<comment type="caution">
    <text evidence="1">The sequence shown here is derived from an EMBL/GenBank/DDBJ whole genome shotgun (WGS) entry which is preliminary data.</text>
</comment>
<gene>
    <name evidence="1" type="ORF">C7S16_0115</name>
</gene>
<organism evidence="1 2">
    <name type="scientific">Burkholderia thailandensis</name>
    <dbReference type="NCBI Taxonomy" id="57975"/>
    <lineage>
        <taxon>Bacteria</taxon>
        <taxon>Pseudomonadati</taxon>
        <taxon>Pseudomonadota</taxon>
        <taxon>Betaproteobacteria</taxon>
        <taxon>Burkholderiales</taxon>
        <taxon>Burkholderiaceae</taxon>
        <taxon>Burkholderia</taxon>
        <taxon>pseudomallei group</taxon>
    </lineage>
</organism>
<evidence type="ECO:0000313" key="2">
    <source>
        <dbReference type="Proteomes" id="UP001272137"/>
    </source>
</evidence>
<accession>A0AAW9CVI2</accession>
<dbReference type="Proteomes" id="UP001272137">
    <property type="component" value="Unassembled WGS sequence"/>
</dbReference>
<evidence type="ECO:0000313" key="1">
    <source>
        <dbReference type="EMBL" id="MDW9254903.1"/>
    </source>
</evidence>
<dbReference type="EMBL" id="QXCT01000002">
    <property type="protein sequence ID" value="MDW9254903.1"/>
    <property type="molecule type" value="Genomic_DNA"/>
</dbReference>
<name>A0AAW9CVI2_BURTH</name>
<proteinExistence type="predicted"/>
<sequence>MPAATHASDVAAVTRLCRRHQFFIDAADNPVDENVYTHPPPAS</sequence>
<protein>
    <submittedName>
        <fullName evidence="1">Uncharacterized protein</fullName>
    </submittedName>
</protein>
<dbReference type="AlphaFoldDB" id="A0AAW9CVI2"/>
<reference evidence="1" key="1">
    <citation type="submission" date="2018-08" db="EMBL/GenBank/DDBJ databases">
        <title>Identification of Burkholderia cepacia strains that express a Burkholderia pseudomallei-like capsular polysaccharide.</title>
        <authorList>
            <person name="Burtnick M.N."/>
            <person name="Vongsouvath M."/>
            <person name="Newton P."/>
            <person name="Wuthiekanun V."/>
            <person name="Limmathurotsakul D."/>
            <person name="Brett P.J."/>
            <person name="Chantratita N."/>
            <person name="Dance D.A."/>
        </authorList>
    </citation>
    <scope>NUCLEOTIDE SEQUENCE</scope>
    <source>
        <strain evidence="1">SBXCC001</strain>
    </source>
</reference>